<evidence type="ECO:0000259" key="6">
    <source>
        <dbReference type="Pfam" id="PF08281"/>
    </source>
</evidence>
<dbReference type="OrthoDB" id="9782991at2"/>
<dbReference type="GO" id="GO:0016987">
    <property type="term" value="F:sigma factor activity"/>
    <property type="evidence" value="ECO:0007669"/>
    <property type="project" value="UniProtKB-KW"/>
</dbReference>
<proteinExistence type="inferred from homology"/>
<dbReference type="PANTHER" id="PTHR43133">
    <property type="entry name" value="RNA POLYMERASE ECF-TYPE SIGMA FACTO"/>
    <property type="match status" value="1"/>
</dbReference>
<dbReference type="Pfam" id="PF08281">
    <property type="entry name" value="Sigma70_r4_2"/>
    <property type="match status" value="1"/>
</dbReference>
<dbReference type="SUPFAM" id="SSF88659">
    <property type="entry name" value="Sigma3 and sigma4 domains of RNA polymerase sigma factors"/>
    <property type="match status" value="1"/>
</dbReference>
<evidence type="ECO:0000256" key="2">
    <source>
        <dbReference type="ARBA" id="ARBA00023015"/>
    </source>
</evidence>
<feature type="domain" description="RNA polymerase sigma factor 70 region 4 type 2" evidence="6">
    <location>
        <begin position="116"/>
        <end position="167"/>
    </location>
</feature>
<dbReference type="GO" id="GO:0006352">
    <property type="term" value="P:DNA-templated transcription initiation"/>
    <property type="evidence" value="ECO:0007669"/>
    <property type="project" value="InterPro"/>
</dbReference>
<comment type="caution">
    <text evidence="7">The sequence shown here is derived from an EMBL/GenBank/DDBJ whole genome shotgun (WGS) entry which is preliminary data.</text>
</comment>
<evidence type="ECO:0000256" key="3">
    <source>
        <dbReference type="ARBA" id="ARBA00023082"/>
    </source>
</evidence>
<reference evidence="7 8" key="1">
    <citation type="submission" date="2018-07" db="EMBL/GenBank/DDBJ databases">
        <title>Freshwater and sediment microbial communities from various areas in North America, analyzing microbe dynamics in response to fracking.</title>
        <authorList>
            <person name="Lamendella R."/>
        </authorList>
    </citation>
    <scope>NUCLEOTIDE SEQUENCE [LARGE SCALE GENOMIC DNA]</scope>
    <source>
        <strain evidence="7 8">160A</strain>
    </source>
</reference>
<dbReference type="InterPro" id="IPR013325">
    <property type="entry name" value="RNA_pol_sigma_r2"/>
</dbReference>
<evidence type="ECO:0000259" key="5">
    <source>
        <dbReference type="Pfam" id="PF04542"/>
    </source>
</evidence>
<dbReference type="RefSeq" id="WP_106154182.1">
    <property type="nucleotide sequence ID" value="NZ_PVTS01000017.1"/>
</dbReference>
<dbReference type="InterPro" id="IPR013249">
    <property type="entry name" value="RNA_pol_sigma70_r4_t2"/>
</dbReference>
<dbReference type="InterPro" id="IPR014284">
    <property type="entry name" value="RNA_pol_sigma-70_dom"/>
</dbReference>
<dbReference type="InterPro" id="IPR039425">
    <property type="entry name" value="RNA_pol_sigma-70-like"/>
</dbReference>
<keyword evidence="2" id="KW-0805">Transcription regulation</keyword>
<dbReference type="Gene3D" id="1.10.10.10">
    <property type="entry name" value="Winged helix-like DNA-binding domain superfamily/Winged helix DNA-binding domain"/>
    <property type="match status" value="1"/>
</dbReference>
<dbReference type="PANTHER" id="PTHR43133:SF46">
    <property type="entry name" value="RNA POLYMERASE SIGMA-70 FACTOR ECF SUBFAMILY"/>
    <property type="match status" value="1"/>
</dbReference>
<comment type="similarity">
    <text evidence="1">Belongs to the sigma-70 factor family. ECF subfamily.</text>
</comment>
<evidence type="ECO:0000313" key="8">
    <source>
        <dbReference type="Proteomes" id="UP000252733"/>
    </source>
</evidence>
<protein>
    <submittedName>
        <fullName evidence="7">RNA polymerase sigma-70 factor (ECF subfamily)</fullName>
    </submittedName>
</protein>
<keyword evidence="3" id="KW-0731">Sigma factor</keyword>
<dbReference type="InterPro" id="IPR014327">
    <property type="entry name" value="RNA_pol_sigma70_bacteroid"/>
</dbReference>
<dbReference type="CDD" id="cd06171">
    <property type="entry name" value="Sigma70_r4"/>
    <property type="match status" value="1"/>
</dbReference>
<dbReference type="Gene3D" id="1.10.1740.10">
    <property type="match status" value="1"/>
</dbReference>
<evidence type="ECO:0000313" key="7">
    <source>
        <dbReference type="EMBL" id="RCW29129.1"/>
    </source>
</evidence>
<dbReference type="InterPro" id="IPR013324">
    <property type="entry name" value="RNA_pol_sigma_r3/r4-like"/>
</dbReference>
<dbReference type="NCBIfam" id="TIGR02985">
    <property type="entry name" value="Sig70_bacteroi1"/>
    <property type="match status" value="1"/>
</dbReference>
<dbReference type="SUPFAM" id="SSF88946">
    <property type="entry name" value="Sigma2 domain of RNA polymerase sigma factors"/>
    <property type="match status" value="1"/>
</dbReference>
<feature type="domain" description="RNA polymerase sigma-70 region 2" evidence="5">
    <location>
        <begin position="25"/>
        <end position="89"/>
    </location>
</feature>
<dbReference type="EMBL" id="QPIZ01000031">
    <property type="protein sequence ID" value="RCW29129.1"/>
    <property type="molecule type" value="Genomic_DNA"/>
</dbReference>
<dbReference type="STRING" id="1168289.GCA_000259075_02369"/>
<dbReference type="NCBIfam" id="TIGR02937">
    <property type="entry name" value="sigma70-ECF"/>
    <property type="match status" value="1"/>
</dbReference>
<accession>A0A2T0XAL4</accession>
<name>A0A2T0XAL4_9BACT</name>
<keyword evidence="8" id="KW-1185">Reference proteome</keyword>
<dbReference type="Pfam" id="PF04542">
    <property type="entry name" value="Sigma70_r2"/>
    <property type="match status" value="1"/>
</dbReference>
<evidence type="ECO:0000256" key="4">
    <source>
        <dbReference type="ARBA" id="ARBA00023163"/>
    </source>
</evidence>
<dbReference type="Proteomes" id="UP000252733">
    <property type="component" value="Unassembled WGS sequence"/>
</dbReference>
<keyword evidence="4" id="KW-0804">Transcription</keyword>
<sequence>MQIPRSEKEIVRLIARGDEHVFEELFRSSYARLSLFAFRYLSDRQEAENIVQMVFIRYWEKRKELKLESLNSYLTTAVRNSCLNELKRRPHFYSVEDQFNLPEEENSAEEDELVGEVLKAIEEMPPRRREIFKMSRFDGFKYKEIAGKLGISQKTVEAQMGKALKTLREMFNPMIAHKKD</sequence>
<dbReference type="AlphaFoldDB" id="A0A2T0XAL4"/>
<dbReference type="InterPro" id="IPR007627">
    <property type="entry name" value="RNA_pol_sigma70_r2"/>
</dbReference>
<evidence type="ECO:0000256" key="1">
    <source>
        <dbReference type="ARBA" id="ARBA00010641"/>
    </source>
</evidence>
<dbReference type="InterPro" id="IPR036388">
    <property type="entry name" value="WH-like_DNA-bd_sf"/>
</dbReference>
<gene>
    <name evidence="7" type="ORF">DFO77_13130</name>
</gene>
<organism evidence="7 8">
    <name type="scientific">Marinilabilia salmonicolor</name>
    <dbReference type="NCBI Taxonomy" id="989"/>
    <lineage>
        <taxon>Bacteria</taxon>
        <taxon>Pseudomonadati</taxon>
        <taxon>Bacteroidota</taxon>
        <taxon>Bacteroidia</taxon>
        <taxon>Marinilabiliales</taxon>
        <taxon>Marinilabiliaceae</taxon>
        <taxon>Marinilabilia</taxon>
    </lineage>
</organism>
<dbReference type="GO" id="GO:0003677">
    <property type="term" value="F:DNA binding"/>
    <property type="evidence" value="ECO:0007669"/>
    <property type="project" value="InterPro"/>
</dbReference>